<proteinExistence type="predicted"/>
<feature type="domain" description="Phosphate acetyl/butaryl transferase" evidence="3">
    <location>
        <begin position="252"/>
        <end position="455"/>
    </location>
</feature>
<keyword evidence="2" id="KW-0012">Acyltransferase</keyword>
<dbReference type="SUPFAM" id="SSF53659">
    <property type="entry name" value="Isocitrate/Isopropylmalate dehydrogenase-like"/>
    <property type="match status" value="1"/>
</dbReference>
<dbReference type="InterPro" id="IPR002539">
    <property type="entry name" value="MaoC-like_dom"/>
</dbReference>
<evidence type="ECO:0008006" key="6">
    <source>
        <dbReference type="Google" id="ProtNLM"/>
    </source>
</evidence>
<name>A0A5B8R5F8_9ZZZZ</name>
<organism evidence="5">
    <name type="scientific">uncultured organism</name>
    <dbReference type="NCBI Taxonomy" id="155900"/>
    <lineage>
        <taxon>unclassified sequences</taxon>
        <taxon>environmental samples</taxon>
    </lineage>
</organism>
<dbReference type="PANTHER" id="PTHR43356:SF2">
    <property type="entry name" value="PHOSPHATE ACETYLTRANSFERASE"/>
    <property type="match status" value="1"/>
</dbReference>
<dbReference type="SUPFAM" id="SSF54637">
    <property type="entry name" value="Thioesterase/thiol ester dehydrase-isomerase"/>
    <property type="match status" value="1"/>
</dbReference>
<dbReference type="NCBIfam" id="NF006045">
    <property type="entry name" value="PRK08190.1"/>
    <property type="match status" value="1"/>
</dbReference>
<dbReference type="GO" id="GO:0016746">
    <property type="term" value="F:acyltransferase activity"/>
    <property type="evidence" value="ECO:0007669"/>
    <property type="project" value="UniProtKB-KW"/>
</dbReference>
<evidence type="ECO:0000256" key="1">
    <source>
        <dbReference type="ARBA" id="ARBA00022679"/>
    </source>
</evidence>
<dbReference type="AlphaFoldDB" id="A0A5B8R5F8"/>
<dbReference type="InterPro" id="IPR029069">
    <property type="entry name" value="HotDog_dom_sf"/>
</dbReference>
<dbReference type="Pfam" id="PF01515">
    <property type="entry name" value="PTA_PTB"/>
    <property type="match status" value="1"/>
</dbReference>
<sequence length="478" mass="50273">MSHCGDETTTTDDDGLLRGYTFEELKVDQTASLVRQLTERDIAAFAAISGDVNPLNVDRRFAQEHVFHTLIGHGMWAGALISNVLGTHLPGPGTIYARQTFDFVRPIALGTTVTVTVRVAEKHADSGRVVMECLCLDGDGNVLVSSAAEVLPPQEEVRRERTALPDVEVLDHGDRLRRLIESARALPPLHMAVVHPVDDASLLGAVRAAEAGLIVPVLVGPEADIRAAAGRAGLAIDDYRIVPAGDGRESANRAVELVHTGEADALMKGMLHTDELMGAVVDTDTGLRTRRRLSHVFVMDIPGYDRPLLITDAAINIAPSLTDKVDIVQNAVDLAHALGTEAPKVAILCAVETVNPAMPCTVDASVLCKMADRGQITGAVLDGPLAFDNAVDVNAARTKGIRSPVAGHADILLTPDLEAGNMLAKQLEYISHAAAAGVVLGAQVPIALTSRADDELARMASCATAALMHAAGGGNGHG</sequence>
<dbReference type="NCBIfam" id="NF008852">
    <property type="entry name" value="PRK11890.1"/>
    <property type="match status" value="1"/>
</dbReference>
<dbReference type="InterPro" id="IPR002505">
    <property type="entry name" value="PTA_PTB"/>
</dbReference>
<gene>
    <name evidence="5" type="ORF">KBTEX_00340</name>
</gene>
<accession>A0A5B8R5F8</accession>
<evidence type="ECO:0000256" key="2">
    <source>
        <dbReference type="ARBA" id="ARBA00023315"/>
    </source>
</evidence>
<dbReference type="InterPro" id="IPR050500">
    <property type="entry name" value="Phos_Acetyltrans/Butyryltrans"/>
</dbReference>
<dbReference type="EMBL" id="MN079078">
    <property type="protein sequence ID" value="QEA04039.1"/>
    <property type="molecule type" value="Genomic_DNA"/>
</dbReference>
<dbReference type="Gene3D" id="3.40.718.10">
    <property type="entry name" value="Isopropylmalate Dehydrogenase"/>
    <property type="match status" value="1"/>
</dbReference>
<dbReference type="Pfam" id="PF01575">
    <property type="entry name" value="MaoC_dehydratas"/>
    <property type="match status" value="1"/>
</dbReference>
<protein>
    <recommendedName>
        <fullName evidence="6">Phosphate acetyltransferase</fullName>
    </recommendedName>
</protein>
<evidence type="ECO:0000313" key="5">
    <source>
        <dbReference type="EMBL" id="QEA04039.1"/>
    </source>
</evidence>
<keyword evidence="1" id="KW-0808">Transferase</keyword>
<reference evidence="5" key="1">
    <citation type="submission" date="2019-06" db="EMBL/GenBank/DDBJ databases">
        <authorList>
            <person name="Murdoch R.W."/>
            <person name="Fathepure B."/>
        </authorList>
    </citation>
    <scope>NUCLEOTIDE SEQUENCE</scope>
</reference>
<evidence type="ECO:0000259" key="3">
    <source>
        <dbReference type="Pfam" id="PF01515"/>
    </source>
</evidence>
<evidence type="ECO:0000259" key="4">
    <source>
        <dbReference type="Pfam" id="PF01575"/>
    </source>
</evidence>
<dbReference type="PANTHER" id="PTHR43356">
    <property type="entry name" value="PHOSPHATE ACETYLTRANSFERASE"/>
    <property type="match status" value="1"/>
</dbReference>
<feature type="domain" description="MaoC-like" evidence="4">
    <location>
        <begin position="33"/>
        <end position="124"/>
    </location>
</feature>
<dbReference type="Gene3D" id="3.10.129.10">
    <property type="entry name" value="Hotdog Thioesterase"/>
    <property type="match status" value="1"/>
</dbReference>
<dbReference type="CDD" id="cd03449">
    <property type="entry name" value="R_hydratase"/>
    <property type="match status" value="1"/>
</dbReference>